<dbReference type="SUPFAM" id="SSF46785">
    <property type="entry name" value="Winged helix' DNA-binding domain"/>
    <property type="match status" value="1"/>
</dbReference>
<dbReference type="Gene3D" id="1.10.10.10">
    <property type="entry name" value="Winged helix-like DNA-binding domain superfamily/Winged helix DNA-binding domain"/>
    <property type="match status" value="1"/>
</dbReference>
<dbReference type="CDD" id="cd00090">
    <property type="entry name" value="HTH_ARSR"/>
    <property type="match status" value="1"/>
</dbReference>
<dbReference type="AlphaFoldDB" id="A0AA49GJG9"/>
<evidence type="ECO:0000256" key="3">
    <source>
        <dbReference type="ARBA" id="ARBA00023163"/>
    </source>
</evidence>
<evidence type="ECO:0000256" key="1">
    <source>
        <dbReference type="ARBA" id="ARBA00023015"/>
    </source>
</evidence>
<protein>
    <submittedName>
        <fullName evidence="5">Metalloregulator ArsR/SmtB family transcription factor</fullName>
    </submittedName>
</protein>
<dbReference type="InterPro" id="IPR011991">
    <property type="entry name" value="ArsR-like_HTH"/>
</dbReference>
<dbReference type="EMBL" id="CP120682">
    <property type="protein sequence ID" value="WKN35872.1"/>
    <property type="molecule type" value="Genomic_DNA"/>
</dbReference>
<sequence length="124" mass="13682">MTKSCIRVFADVAQIQQCKTEIDRVEPTIANIARALSLSGNEVRLKILYLLSKESQLCPCDLSDILGMTVPAISQHLKKLREGGLVVSEKVGQTVFYSLHKENLKVINPILDSLAITEQKSTVS</sequence>
<proteinExistence type="predicted"/>
<dbReference type="PRINTS" id="PR00778">
    <property type="entry name" value="HTHARSR"/>
</dbReference>
<organism evidence="5">
    <name type="scientific">Roseihalotalea indica</name>
    <dbReference type="NCBI Taxonomy" id="2867963"/>
    <lineage>
        <taxon>Bacteria</taxon>
        <taxon>Pseudomonadati</taxon>
        <taxon>Bacteroidota</taxon>
        <taxon>Cytophagia</taxon>
        <taxon>Cytophagales</taxon>
        <taxon>Catalimonadaceae</taxon>
        <taxon>Roseihalotalea</taxon>
    </lineage>
</organism>
<dbReference type="PANTHER" id="PTHR33154">
    <property type="entry name" value="TRANSCRIPTIONAL REGULATOR, ARSR FAMILY"/>
    <property type="match status" value="1"/>
</dbReference>
<dbReference type="InterPro" id="IPR001845">
    <property type="entry name" value="HTH_ArsR_DNA-bd_dom"/>
</dbReference>
<accession>A0AA49GJG9</accession>
<dbReference type="SMART" id="SM00418">
    <property type="entry name" value="HTH_ARSR"/>
    <property type="match status" value="1"/>
</dbReference>
<keyword evidence="2" id="KW-0238">DNA-binding</keyword>
<keyword evidence="1" id="KW-0805">Transcription regulation</keyword>
<gene>
    <name evidence="5" type="ORF">K4G66_26245</name>
</gene>
<name>A0AA49GJG9_9BACT</name>
<keyword evidence="3" id="KW-0804">Transcription</keyword>
<dbReference type="InterPro" id="IPR036388">
    <property type="entry name" value="WH-like_DNA-bd_sf"/>
</dbReference>
<dbReference type="PANTHER" id="PTHR33154:SF18">
    <property type="entry name" value="ARSENICAL RESISTANCE OPERON REPRESSOR"/>
    <property type="match status" value="1"/>
</dbReference>
<dbReference type="InterPro" id="IPR036390">
    <property type="entry name" value="WH_DNA-bd_sf"/>
</dbReference>
<dbReference type="GO" id="GO:0003700">
    <property type="term" value="F:DNA-binding transcription factor activity"/>
    <property type="evidence" value="ECO:0007669"/>
    <property type="project" value="InterPro"/>
</dbReference>
<dbReference type="InterPro" id="IPR051081">
    <property type="entry name" value="HTH_MetalResp_TranReg"/>
</dbReference>
<evidence type="ECO:0000313" key="5">
    <source>
        <dbReference type="EMBL" id="WKN35872.1"/>
    </source>
</evidence>
<reference evidence="5" key="1">
    <citation type="journal article" date="2023" name="Comput. Struct. Biotechnol. J.">
        <title>Discovery of a novel marine Bacteroidetes with a rich repertoire of carbohydrate-active enzymes.</title>
        <authorList>
            <person name="Chen B."/>
            <person name="Liu G."/>
            <person name="Chen Q."/>
            <person name="Wang H."/>
            <person name="Liu L."/>
            <person name="Tang K."/>
        </authorList>
    </citation>
    <scope>NUCLEOTIDE SEQUENCE</scope>
    <source>
        <strain evidence="5">TK19036</strain>
    </source>
</reference>
<evidence type="ECO:0000259" key="4">
    <source>
        <dbReference type="PROSITE" id="PS50987"/>
    </source>
</evidence>
<dbReference type="NCBIfam" id="NF033788">
    <property type="entry name" value="HTH_metalloreg"/>
    <property type="match status" value="1"/>
</dbReference>
<feature type="domain" description="HTH arsR-type" evidence="4">
    <location>
        <begin position="24"/>
        <end position="119"/>
    </location>
</feature>
<dbReference type="Pfam" id="PF01022">
    <property type="entry name" value="HTH_5"/>
    <property type="match status" value="1"/>
</dbReference>
<reference evidence="5" key="2">
    <citation type="journal article" date="2024" name="Antonie Van Leeuwenhoek">
        <title>Roseihalotalea indica gen. nov., sp. nov., a halophilic Bacteroidetes from mesopelagic Southwest Indian Ocean with higher carbohydrate metabolic potential.</title>
        <authorList>
            <person name="Chen B."/>
            <person name="Zhang M."/>
            <person name="Lin D."/>
            <person name="Ye J."/>
            <person name="Tang K."/>
        </authorList>
    </citation>
    <scope>NUCLEOTIDE SEQUENCE</scope>
    <source>
        <strain evidence="5">TK19036</strain>
    </source>
</reference>
<evidence type="ECO:0000256" key="2">
    <source>
        <dbReference type="ARBA" id="ARBA00023125"/>
    </source>
</evidence>
<dbReference type="PROSITE" id="PS50987">
    <property type="entry name" value="HTH_ARSR_2"/>
    <property type="match status" value="1"/>
</dbReference>
<dbReference type="GO" id="GO:0003677">
    <property type="term" value="F:DNA binding"/>
    <property type="evidence" value="ECO:0007669"/>
    <property type="project" value="UniProtKB-KW"/>
</dbReference>